<sequence>MDLSEKEKDSLKKAIFDSMAPRRQKHIMKKGYERWDPFAGPKDPLDMRMDRSRRTMNDLVREFFQTWDISDHGHDYRKGAMELCLGIINEDERYLGMFDFACWYRQLLDREGFEKQKDTPDIP</sequence>
<dbReference type="AlphaFoldDB" id="A0A7W0C699"/>
<evidence type="ECO:0000313" key="2">
    <source>
        <dbReference type="Proteomes" id="UP000525298"/>
    </source>
</evidence>
<organism evidence="1 2">
    <name type="scientific">Desulfosalsimonas propionicica</name>
    <dbReference type="NCBI Taxonomy" id="332175"/>
    <lineage>
        <taxon>Bacteria</taxon>
        <taxon>Pseudomonadati</taxon>
        <taxon>Thermodesulfobacteriota</taxon>
        <taxon>Desulfobacteria</taxon>
        <taxon>Desulfobacterales</taxon>
        <taxon>Desulfosalsimonadaceae</taxon>
        <taxon>Desulfosalsimonas</taxon>
    </lineage>
</organism>
<accession>A0A7W0C699</accession>
<name>A0A7W0C699_9BACT</name>
<reference evidence="1 2" key="1">
    <citation type="submission" date="2020-07" db="EMBL/GenBank/DDBJ databases">
        <title>Genomic Encyclopedia of Type Strains, Phase IV (KMG-IV): sequencing the most valuable type-strain genomes for metagenomic binning, comparative biology and taxonomic classification.</title>
        <authorList>
            <person name="Goeker M."/>
        </authorList>
    </citation>
    <scope>NUCLEOTIDE SEQUENCE [LARGE SCALE GENOMIC DNA]</scope>
    <source>
        <strain evidence="1 2">DSM 17721</strain>
    </source>
</reference>
<keyword evidence="2" id="KW-1185">Reference proteome</keyword>
<gene>
    <name evidence="1" type="ORF">HNR65_000248</name>
</gene>
<dbReference type="RefSeq" id="WP_181549624.1">
    <property type="nucleotide sequence ID" value="NZ_JACDUS010000001.1"/>
</dbReference>
<dbReference type="EMBL" id="JACDUS010000001">
    <property type="protein sequence ID" value="MBA2879941.1"/>
    <property type="molecule type" value="Genomic_DNA"/>
</dbReference>
<proteinExistence type="predicted"/>
<evidence type="ECO:0000313" key="1">
    <source>
        <dbReference type="EMBL" id="MBA2879941.1"/>
    </source>
</evidence>
<protein>
    <submittedName>
        <fullName evidence="1">Uncharacterized protein</fullName>
    </submittedName>
</protein>
<dbReference type="Proteomes" id="UP000525298">
    <property type="component" value="Unassembled WGS sequence"/>
</dbReference>
<comment type="caution">
    <text evidence="1">The sequence shown here is derived from an EMBL/GenBank/DDBJ whole genome shotgun (WGS) entry which is preliminary data.</text>
</comment>